<dbReference type="GO" id="GO:0035925">
    <property type="term" value="F:mRNA 3'-UTR AU-rich region binding"/>
    <property type="evidence" value="ECO:0007669"/>
    <property type="project" value="TreeGrafter"/>
</dbReference>
<dbReference type="InterPro" id="IPR011032">
    <property type="entry name" value="GroES-like_sf"/>
</dbReference>
<evidence type="ECO:0000313" key="6">
    <source>
        <dbReference type="EMBL" id="KAF9532092.1"/>
    </source>
</evidence>
<dbReference type="CDD" id="cd05286">
    <property type="entry name" value="QOR2"/>
    <property type="match status" value="1"/>
</dbReference>
<dbReference type="Pfam" id="PF00107">
    <property type="entry name" value="ADH_zinc_N"/>
    <property type="match status" value="1"/>
</dbReference>
<evidence type="ECO:0000256" key="3">
    <source>
        <dbReference type="ARBA" id="ARBA00043088"/>
    </source>
</evidence>
<keyword evidence="1" id="KW-0521">NADP</keyword>
<gene>
    <name evidence="6" type="ORF">CPB83DRAFT_57219</name>
</gene>
<dbReference type="SUPFAM" id="SSF51735">
    <property type="entry name" value="NAD(P)-binding Rossmann-fold domains"/>
    <property type="match status" value="1"/>
</dbReference>
<dbReference type="InterPro" id="IPR013154">
    <property type="entry name" value="ADH-like_N"/>
</dbReference>
<dbReference type="Gene3D" id="3.40.50.720">
    <property type="entry name" value="NAD(P)-binding Rossmann-like Domain"/>
    <property type="match status" value="1"/>
</dbReference>
<dbReference type="AlphaFoldDB" id="A0A9P6ENL9"/>
<dbReference type="Gene3D" id="3.90.180.10">
    <property type="entry name" value="Medium-chain alcohol dehydrogenases, catalytic domain"/>
    <property type="match status" value="1"/>
</dbReference>
<dbReference type="GO" id="GO:0003960">
    <property type="term" value="F:quinone reductase (NADPH) activity"/>
    <property type="evidence" value="ECO:0007669"/>
    <property type="project" value="InterPro"/>
</dbReference>
<reference evidence="6" key="1">
    <citation type="submission" date="2020-11" db="EMBL/GenBank/DDBJ databases">
        <authorList>
            <consortium name="DOE Joint Genome Institute"/>
            <person name="Ahrendt S."/>
            <person name="Riley R."/>
            <person name="Andreopoulos W."/>
            <person name="Labutti K."/>
            <person name="Pangilinan J."/>
            <person name="Ruiz-Duenas F.J."/>
            <person name="Barrasa J.M."/>
            <person name="Sanchez-Garcia M."/>
            <person name="Camarero S."/>
            <person name="Miyauchi S."/>
            <person name="Serrano A."/>
            <person name="Linde D."/>
            <person name="Babiker R."/>
            <person name="Drula E."/>
            <person name="Ayuso-Fernandez I."/>
            <person name="Pacheco R."/>
            <person name="Padilla G."/>
            <person name="Ferreira P."/>
            <person name="Barriuso J."/>
            <person name="Kellner H."/>
            <person name="Castanera R."/>
            <person name="Alfaro M."/>
            <person name="Ramirez L."/>
            <person name="Pisabarro A.G."/>
            <person name="Kuo A."/>
            <person name="Tritt A."/>
            <person name="Lipzen A."/>
            <person name="He G."/>
            <person name="Yan M."/>
            <person name="Ng V."/>
            <person name="Cullen D."/>
            <person name="Martin F."/>
            <person name="Rosso M.-N."/>
            <person name="Henrissat B."/>
            <person name="Hibbett D."/>
            <person name="Martinez A.T."/>
            <person name="Grigoriev I.V."/>
        </authorList>
    </citation>
    <scope>NUCLEOTIDE SEQUENCE</scope>
    <source>
        <strain evidence="6">CBS 506.95</strain>
    </source>
</reference>
<keyword evidence="2" id="KW-0560">Oxidoreductase</keyword>
<dbReference type="InterPro" id="IPR036291">
    <property type="entry name" value="NAD(P)-bd_dom_sf"/>
</dbReference>
<dbReference type="FunFam" id="3.40.50.720:FF:000053">
    <property type="entry name" value="Quinone oxidoreductase 1"/>
    <property type="match status" value="1"/>
</dbReference>
<organism evidence="6 7">
    <name type="scientific">Crepidotus variabilis</name>
    <dbReference type="NCBI Taxonomy" id="179855"/>
    <lineage>
        <taxon>Eukaryota</taxon>
        <taxon>Fungi</taxon>
        <taxon>Dikarya</taxon>
        <taxon>Basidiomycota</taxon>
        <taxon>Agaricomycotina</taxon>
        <taxon>Agaricomycetes</taxon>
        <taxon>Agaricomycetidae</taxon>
        <taxon>Agaricales</taxon>
        <taxon>Agaricineae</taxon>
        <taxon>Crepidotaceae</taxon>
        <taxon>Crepidotus</taxon>
    </lineage>
</organism>
<evidence type="ECO:0000256" key="2">
    <source>
        <dbReference type="ARBA" id="ARBA00023002"/>
    </source>
</evidence>
<evidence type="ECO:0000313" key="7">
    <source>
        <dbReference type="Proteomes" id="UP000807306"/>
    </source>
</evidence>
<comment type="caution">
    <text evidence="6">The sequence shown here is derived from an EMBL/GenBank/DDBJ whole genome shotgun (WGS) entry which is preliminary data.</text>
</comment>
<accession>A0A9P6ENL9</accession>
<evidence type="ECO:0000256" key="4">
    <source>
        <dbReference type="ARBA" id="ARBA00070796"/>
    </source>
</evidence>
<dbReference type="Pfam" id="PF08240">
    <property type="entry name" value="ADH_N"/>
    <property type="match status" value="1"/>
</dbReference>
<dbReference type="SUPFAM" id="SSF50129">
    <property type="entry name" value="GroES-like"/>
    <property type="match status" value="1"/>
</dbReference>
<protein>
    <recommendedName>
        <fullName evidence="4">Probable quinone oxidoreductase</fullName>
    </recommendedName>
    <alternativeName>
        <fullName evidence="3">NADPH:quinone reductase</fullName>
    </alternativeName>
</protein>
<dbReference type="InterPro" id="IPR020843">
    <property type="entry name" value="ER"/>
</dbReference>
<evidence type="ECO:0000256" key="1">
    <source>
        <dbReference type="ARBA" id="ARBA00022857"/>
    </source>
</evidence>
<sequence length="337" mass="36348">MTLPSTVEVITISKPGGVEVIEKTIQPFPLVNASDVVIKYLGVNFIDTYYRQGLYKMPSFPAGIGQEMSGIIIALPTDESILNNETYKRKGLKVGSKVVVDIRGAHATYAAISWALVSPVPESVSTRIAAAGYLQGTTVCAFVEEAYKVKPGDTILVHTIAGGVGLQFAQIGKHIGVTVIGTTSTPEKAKLAKENGAAHVILYNQEDVVKRVLDLTNGEGVDAIFDGVGKDTFLKNFEMIKRKGTIVSYGNASGAVEPFSILKLAEKNVKLLRPKIGNYAHTPEEILHYSQILFDLIEKEILSVRVFKEYPFTGDGVKAAHIDLTGGKTSGKLIIKV</sequence>
<feature type="domain" description="Enoyl reductase (ER)" evidence="5">
    <location>
        <begin position="16"/>
        <end position="335"/>
    </location>
</feature>
<dbReference type="EMBL" id="MU157833">
    <property type="protein sequence ID" value="KAF9532092.1"/>
    <property type="molecule type" value="Genomic_DNA"/>
</dbReference>
<dbReference type="PANTHER" id="PTHR48106">
    <property type="entry name" value="QUINONE OXIDOREDUCTASE PIG3-RELATED"/>
    <property type="match status" value="1"/>
</dbReference>
<dbReference type="SMART" id="SM00829">
    <property type="entry name" value="PKS_ER"/>
    <property type="match status" value="1"/>
</dbReference>
<dbReference type="InterPro" id="IPR013149">
    <property type="entry name" value="ADH-like_C"/>
</dbReference>
<dbReference type="OrthoDB" id="48317at2759"/>
<name>A0A9P6ENL9_9AGAR</name>
<dbReference type="PANTHER" id="PTHR48106:SF13">
    <property type="entry name" value="QUINONE OXIDOREDUCTASE-RELATED"/>
    <property type="match status" value="1"/>
</dbReference>
<keyword evidence="7" id="KW-1185">Reference proteome</keyword>
<dbReference type="Proteomes" id="UP000807306">
    <property type="component" value="Unassembled WGS sequence"/>
</dbReference>
<dbReference type="InterPro" id="IPR047618">
    <property type="entry name" value="QOR-like"/>
</dbReference>
<evidence type="ECO:0000259" key="5">
    <source>
        <dbReference type="SMART" id="SM00829"/>
    </source>
</evidence>
<dbReference type="GO" id="GO:0005829">
    <property type="term" value="C:cytosol"/>
    <property type="evidence" value="ECO:0007669"/>
    <property type="project" value="TreeGrafter"/>
</dbReference>
<dbReference type="GO" id="GO:0070402">
    <property type="term" value="F:NADPH binding"/>
    <property type="evidence" value="ECO:0007669"/>
    <property type="project" value="TreeGrafter"/>
</dbReference>
<proteinExistence type="predicted"/>